<gene>
    <name evidence="1" type="ORF">J43TS3_10100</name>
</gene>
<reference evidence="1" key="1">
    <citation type="submission" date="2021-03" db="EMBL/GenBank/DDBJ databases">
        <title>Antimicrobial resistance genes in bacteria isolated from Japanese honey, and their potential for conferring macrolide and lincosamide resistance in the American foulbrood pathogen Paenibacillus larvae.</title>
        <authorList>
            <person name="Okamoto M."/>
            <person name="Kumagai M."/>
            <person name="Kanamori H."/>
            <person name="Takamatsu D."/>
        </authorList>
    </citation>
    <scope>NUCLEOTIDE SEQUENCE</scope>
    <source>
        <strain evidence="1">J43TS3</strain>
    </source>
</reference>
<organism evidence="1 2">
    <name type="scientific">Ornithinibacillus bavariensis</name>
    <dbReference type="NCBI Taxonomy" id="545502"/>
    <lineage>
        <taxon>Bacteria</taxon>
        <taxon>Bacillati</taxon>
        <taxon>Bacillota</taxon>
        <taxon>Bacilli</taxon>
        <taxon>Bacillales</taxon>
        <taxon>Bacillaceae</taxon>
        <taxon>Ornithinibacillus</taxon>
    </lineage>
</organism>
<evidence type="ECO:0000313" key="1">
    <source>
        <dbReference type="EMBL" id="GIO26399.1"/>
    </source>
</evidence>
<sequence>MTILSFIIELCKAHWIHVDNFPLPATYFIEAKKYADAITSAPITNLSIKKGVN</sequence>
<comment type="caution">
    <text evidence="1">The sequence shown here is derived from an EMBL/GenBank/DDBJ whole genome shotgun (WGS) entry which is preliminary data.</text>
</comment>
<accession>A0A919X7D2</accession>
<protein>
    <submittedName>
        <fullName evidence="1">Uncharacterized protein</fullName>
    </submittedName>
</protein>
<dbReference type="AlphaFoldDB" id="A0A919X7D2"/>
<proteinExistence type="predicted"/>
<name>A0A919X7D2_9BACI</name>
<evidence type="ECO:0000313" key="2">
    <source>
        <dbReference type="Proteomes" id="UP000676917"/>
    </source>
</evidence>
<dbReference type="EMBL" id="BORP01000001">
    <property type="protein sequence ID" value="GIO26399.1"/>
    <property type="molecule type" value="Genomic_DNA"/>
</dbReference>
<keyword evidence="2" id="KW-1185">Reference proteome</keyword>
<dbReference type="Proteomes" id="UP000676917">
    <property type="component" value="Unassembled WGS sequence"/>
</dbReference>